<keyword evidence="3" id="KW-1185">Reference proteome</keyword>
<evidence type="ECO:0000313" key="2">
    <source>
        <dbReference type="EMBL" id="KAL3765486.1"/>
    </source>
</evidence>
<comment type="caution">
    <text evidence="2">The sequence shown here is derived from an EMBL/GenBank/DDBJ whole genome shotgun (WGS) entry which is preliminary data.</text>
</comment>
<reference evidence="2 3" key="1">
    <citation type="submission" date="2024-10" db="EMBL/GenBank/DDBJ databases">
        <title>Updated reference genomes for cyclostephanoid diatoms.</title>
        <authorList>
            <person name="Roberts W.R."/>
            <person name="Alverson A.J."/>
        </authorList>
    </citation>
    <scope>NUCLEOTIDE SEQUENCE [LARGE SCALE GENOMIC DNA]</scope>
    <source>
        <strain evidence="2 3">AJA276-08</strain>
    </source>
</reference>
<dbReference type="AlphaFoldDB" id="A0ABD3MU57"/>
<proteinExistence type="predicted"/>
<dbReference type="InterPro" id="IPR038717">
    <property type="entry name" value="Tc1-like_DDE_dom"/>
</dbReference>
<dbReference type="Proteomes" id="UP001530315">
    <property type="component" value="Unassembled WGS sequence"/>
</dbReference>
<dbReference type="EMBL" id="JALLAZ020001750">
    <property type="protein sequence ID" value="KAL3765486.1"/>
    <property type="molecule type" value="Genomic_DNA"/>
</dbReference>
<protein>
    <recommendedName>
        <fullName evidence="1">Tc1-like transposase DDE domain-containing protein</fullName>
    </recommendedName>
</protein>
<gene>
    <name evidence="2" type="ORF">ACHAW5_008736</name>
</gene>
<evidence type="ECO:0000313" key="3">
    <source>
        <dbReference type="Proteomes" id="UP001530315"/>
    </source>
</evidence>
<organism evidence="2 3">
    <name type="scientific">Stephanodiscus triporus</name>
    <dbReference type="NCBI Taxonomy" id="2934178"/>
    <lineage>
        <taxon>Eukaryota</taxon>
        <taxon>Sar</taxon>
        <taxon>Stramenopiles</taxon>
        <taxon>Ochrophyta</taxon>
        <taxon>Bacillariophyta</taxon>
        <taxon>Coscinodiscophyceae</taxon>
        <taxon>Thalassiosirophycidae</taxon>
        <taxon>Stephanodiscales</taxon>
        <taxon>Stephanodiscaceae</taxon>
        <taxon>Stephanodiscus</taxon>
    </lineage>
</organism>
<evidence type="ECO:0000259" key="1">
    <source>
        <dbReference type="Pfam" id="PF13358"/>
    </source>
</evidence>
<dbReference type="InterPro" id="IPR036397">
    <property type="entry name" value="RNaseH_sf"/>
</dbReference>
<name>A0ABD3MU57_9STRA</name>
<dbReference type="Gene3D" id="3.30.420.10">
    <property type="entry name" value="Ribonuclease H-like superfamily/Ribonuclease H"/>
    <property type="match status" value="1"/>
</dbReference>
<dbReference type="Pfam" id="PF13358">
    <property type="entry name" value="DDE_3"/>
    <property type="match status" value="1"/>
</dbReference>
<feature type="domain" description="Tc1-like transposase DDE" evidence="1">
    <location>
        <begin position="192"/>
        <end position="334"/>
    </location>
</feature>
<sequence length="374" mass="42290">MAANRDMIEASMVAAGFCINNRGGAYRNGEARPIQDKAAVARKYFELEGNLLAGQRISVQSLANSCAVSWGFANKVVGEIESGQLVDPKMKVQGRTHGTGALTLSFEDGFYLLHLRKLNNRFTLKDYAAHLAADRGTFVSRQVISKWFLTAFPFKGSIRKLNRIPIDKFTDNNILRWAEYMYRVEQVPRWRLVFGDEKPLKGADLFNRSGRADPLTGLVEDFVIDSDWRNTYAITGLCRIGRDRPPFSYIIHDGSNNAAVFTDFVIQNLASGFLQPGDFLVLDNASIHHFQEAAGLDAYLWNYHGIFLQFLPTRSPELNPIELLWNTLMQRLKHFPLGDEYGPRSHRVAHAAQMLMDAFSHEDVDACFRKCGYI</sequence>
<accession>A0ABD3MU57</accession>